<evidence type="ECO:0000313" key="8">
    <source>
        <dbReference type="Proteomes" id="UP000070366"/>
    </source>
</evidence>
<sequence>MDNETLYDAIFHRRSVRKYDSAPLTDQAIADLDAFIRGLKPLVPDIRTEVKLMLSGGIKINAPHAVCLYSEKKDGWRMNAGFMMEQVDLYLSASNIGACWLGMTKPDKGKAAPPAGMEWAATLCFGTPAQPMHREGAEQFNRKSLNEISDVTDLYHVLEAVRLAPSAINKQPWFFSGSAGRVIVSRKKSLMLDKLNQVDTGIALCCLMLALLHQGKEVSFSFEKQPVPEKHIFMAAAEITDKA</sequence>
<evidence type="ECO:0000313" key="7">
    <source>
        <dbReference type="EMBL" id="KXK65818.1"/>
    </source>
</evidence>
<reference evidence="8" key="1">
    <citation type="submission" date="2016-02" db="EMBL/GenBank/DDBJ databases">
        <authorList>
            <person name="Mitreva M."/>
            <person name="Pepin K.H."/>
            <person name="Mihindukulasuriya K.A."/>
            <person name="Fulton R."/>
            <person name="Fronick C."/>
            <person name="O'Laughlin M."/>
            <person name="Miner T."/>
            <person name="Herter B."/>
            <person name="Rosa B.A."/>
            <person name="Cordes M."/>
            <person name="Tomlinson C."/>
            <person name="Wollam A."/>
            <person name="Palsikar V.B."/>
            <person name="Mardis E.R."/>
            <person name="Wilson R.K."/>
        </authorList>
    </citation>
    <scope>NUCLEOTIDE SEQUENCE [LARGE SCALE GENOMIC DNA]</scope>
    <source>
        <strain evidence="8">DSM 22607</strain>
    </source>
</reference>
<dbReference type="Pfam" id="PF14512">
    <property type="entry name" value="TM1586_NiRdase"/>
    <property type="match status" value="1"/>
</dbReference>
<keyword evidence="8" id="KW-1185">Reference proteome</keyword>
<dbReference type="OrthoDB" id="9814075at2"/>
<gene>
    <name evidence="7" type="ORF">HMPREF3293_01311</name>
</gene>
<proteinExistence type="inferred from homology"/>
<dbReference type="PANTHER" id="PTHR43673">
    <property type="entry name" value="NAD(P)H NITROREDUCTASE YDGI-RELATED"/>
    <property type="match status" value="1"/>
</dbReference>
<organism evidence="7 8">
    <name type="scientific">Christensenella minuta</name>
    <dbReference type="NCBI Taxonomy" id="626937"/>
    <lineage>
        <taxon>Bacteria</taxon>
        <taxon>Bacillati</taxon>
        <taxon>Bacillota</taxon>
        <taxon>Clostridia</taxon>
        <taxon>Christensenellales</taxon>
        <taxon>Christensenellaceae</taxon>
        <taxon>Christensenella</taxon>
    </lineage>
</organism>
<protein>
    <recommendedName>
        <fullName evidence="6">Putative nitroreductase TM1586 domain-containing protein</fullName>
    </recommendedName>
</protein>
<evidence type="ECO:0000256" key="2">
    <source>
        <dbReference type="ARBA" id="ARBA00007118"/>
    </source>
</evidence>
<dbReference type="AlphaFoldDB" id="A0A136Q556"/>
<dbReference type="SUPFAM" id="SSF55469">
    <property type="entry name" value="FMN-dependent nitroreductase-like"/>
    <property type="match status" value="1"/>
</dbReference>
<dbReference type="STRING" id="626937.HMPREF3293_01311"/>
<dbReference type="Gene3D" id="3.40.109.10">
    <property type="entry name" value="NADH Oxidase"/>
    <property type="match status" value="1"/>
</dbReference>
<dbReference type="EMBL" id="LSZW01000055">
    <property type="protein sequence ID" value="KXK65818.1"/>
    <property type="molecule type" value="Genomic_DNA"/>
</dbReference>
<evidence type="ECO:0000256" key="3">
    <source>
        <dbReference type="ARBA" id="ARBA00022630"/>
    </source>
</evidence>
<comment type="similarity">
    <text evidence="2">Belongs to the nitroreductase family.</text>
</comment>
<dbReference type="InterPro" id="IPR029478">
    <property type="entry name" value="TM1586_NiRdase"/>
</dbReference>
<keyword evidence="3" id="KW-0285">Flavoprotein</keyword>
<comment type="cofactor">
    <cofactor evidence="1">
        <name>FMN</name>
        <dbReference type="ChEBI" id="CHEBI:58210"/>
    </cofactor>
</comment>
<feature type="domain" description="Putative nitroreductase TM1586" evidence="6">
    <location>
        <begin position="6"/>
        <end position="210"/>
    </location>
</feature>
<accession>A0A136Q556</accession>
<evidence type="ECO:0000256" key="4">
    <source>
        <dbReference type="ARBA" id="ARBA00022643"/>
    </source>
</evidence>
<evidence type="ECO:0000256" key="1">
    <source>
        <dbReference type="ARBA" id="ARBA00001917"/>
    </source>
</evidence>
<dbReference type="GO" id="GO:0016491">
    <property type="term" value="F:oxidoreductase activity"/>
    <property type="evidence" value="ECO:0007669"/>
    <property type="project" value="UniProtKB-KW"/>
</dbReference>
<comment type="caution">
    <text evidence="7">The sequence shown here is derived from an EMBL/GenBank/DDBJ whole genome shotgun (WGS) entry which is preliminary data.</text>
</comment>
<dbReference type="Gene3D" id="3.40.109.30">
    <property type="entry name" value="putative nitroreductase (tm1586), domain 2"/>
    <property type="match status" value="1"/>
</dbReference>
<keyword evidence="5" id="KW-0560">Oxidoreductase</keyword>
<keyword evidence="4" id="KW-0288">FMN</keyword>
<dbReference type="RefSeq" id="WP_066521081.1">
    <property type="nucleotide sequence ID" value="NZ_CABMOF010000004.1"/>
</dbReference>
<evidence type="ECO:0000256" key="5">
    <source>
        <dbReference type="ARBA" id="ARBA00023002"/>
    </source>
</evidence>
<dbReference type="KEGG" id="cmiu:B1H56_12525"/>
<dbReference type="InterPro" id="IPR000415">
    <property type="entry name" value="Nitroreductase-like"/>
</dbReference>
<evidence type="ECO:0000259" key="6">
    <source>
        <dbReference type="Pfam" id="PF14512"/>
    </source>
</evidence>
<name>A0A136Q556_9FIRM</name>
<dbReference type="PANTHER" id="PTHR43673:SF2">
    <property type="entry name" value="NITROREDUCTASE"/>
    <property type="match status" value="1"/>
</dbReference>
<dbReference type="Proteomes" id="UP000070366">
    <property type="component" value="Unassembled WGS sequence"/>
</dbReference>